<dbReference type="GO" id="GO:0005741">
    <property type="term" value="C:mitochondrial outer membrane"/>
    <property type="evidence" value="ECO:0007669"/>
    <property type="project" value="UniProtKB-SubCell"/>
</dbReference>
<evidence type="ECO:0000256" key="2">
    <source>
        <dbReference type="ARBA" id="ARBA00006617"/>
    </source>
</evidence>
<keyword evidence="3" id="KW-0496">Mitochondrion</keyword>
<evidence type="ECO:0000256" key="3">
    <source>
        <dbReference type="ARBA" id="ARBA00022787"/>
    </source>
</evidence>
<dbReference type="EMBL" id="CAHR02000393">
    <property type="protein sequence ID" value="CCG85033.1"/>
    <property type="molecule type" value="Genomic_DNA"/>
</dbReference>
<keyword evidence="3" id="KW-0472">Membrane</keyword>
<keyword evidence="3" id="KW-1000">Mitochondrion outer membrane</keyword>
<feature type="domain" description="NAD(P)-binding" evidence="4">
    <location>
        <begin position="7"/>
        <end position="165"/>
    </location>
</feature>
<dbReference type="Gene3D" id="3.40.50.720">
    <property type="entry name" value="NAD(P)-binding Rossmann-like Domain"/>
    <property type="match status" value="1"/>
</dbReference>
<dbReference type="eggNOG" id="KOG4039">
    <property type="taxonomic scope" value="Eukaryota"/>
</dbReference>
<dbReference type="SUPFAM" id="SSF51735">
    <property type="entry name" value="NAD(P)-binding Rossmann-fold domains"/>
    <property type="match status" value="1"/>
</dbReference>
<protein>
    <recommendedName>
        <fullName evidence="4">NAD(P)-binding domain-containing protein</fullName>
    </recommendedName>
</protein>
<evidence type="ECO:0000259" key="4">
    <source>
        <dbReference type="Pfam" id="PF13460"/>
    </source>
</evidence>
<dbReference type="GO" id="GO:0051170">
    <property type="term" value="P:import into nucleus"/>
    <property type="evidence" value="ECO:0007669"/>
    <property type="project" value="TreeGrafter"/>
</dbReference>
<comment type="subcellular location">
    <subcellularLocation>
        <location evidence="1">Mitochondrion outer membrane</location>
        <topology evidence="1">Peripheral membrane protein</topology>
    </subcellularLocation>
</comment>
<evidence type="ECO:0000313" key="5">
    <source>
        <dbReference type="EMBL" id="CCG85033.1"/>
    </source>
</evidence>
<dbReference type="PANTHER" id="PTHR14097:SF7">
    <property type="entry name" value="OXIDOREDUCTASE HTATIP2"/>
    <property type="match status" value="1"/>
</dbReference>
<dbReference type="VEuPathDB" id="FungiDB:TAPDE_005613"/>
<comment type="similarity">
    <text evidence="2">Belongs to the FMP52 family.</text>
</comment>
<reference evidence="5 6" key="1">
    <citation type="journal article" date="2013" name="MBio">
        <title>Genome sequencing of the plant pathogen Taphrina deformans, the causal agent of peach leaf curl.</title>
        <authorList>
            <person name="Cisse O.H."/>
            <person name="Almeida J.M.G.C.F."/>
            <person name="Fonseca A."/>
            <person name="Kumar A.A."/>
            <person name="Salojaervi J."/>
            <person name="Overmyer K."/>
            <person name="Hauser P.M."/>
            <person name="Pagni M."/>
        </authorList>
    </citation>
    <scope>NUCLEOTIDE SEQUENCE [LARGE SCALE GENOMIC DNA]</scope>
    <source>
        <strain evidence="6">PYCC 5710 / ATCC 11124 / CBS 356.35 / IMI 108563 / JCM 9778 / NBRC 8474</strain>
    </source>
</reference>
<name>R4XH65_TAPDE</name>
<accession>R4XH65</accession>
<dbReference type="STRING" id="1097556.R4XH65"/>
<sequence length="221" mass="23874">MKAIILGSTGAVGRALVNDLVSNSKFDEIRAITRRDYDFNIQSPKFSTKVVDFNALDSHAAELRGFDAIFVTMGTTRAVAGSAENFIAIDQDLTVRAAQAALTSGKEQHLLYVSSAGASTSSYFLYPKSKGQTEDRLRALGATKTTIFRPAFLIVEEPRARARLVENIFSSVVPKARYLGIRSMSAGVGEVAKALRVVAEDSKRAVRDPVNNADILALCAE</sequence>
<evidence type="ECO:0000313" key="6">
    <source>
        <dbReference type="Proteomes" id="UP000013776"/>
    </source>
</evidence>
<dbReference type="Pfam" id="PF13460">
    <property type="entry name" value="NAD_binding_10"/>
    <property type="match status" value="1"/>
</dbReference>
<comment type="caution">
    <text evidence="5">The sequence shown here is derived from an EMBL/GenBank/DDBJ whole genome shotgun (WGS) entry which is preliminary data.</text>
</comment>
<dbReference type="PANTHER" id="PTHR14097">
    <property type="entry name" value="OXIDOREDUCTASE HTATIP2"/>
    <property type="match status" value="1"/>
</dbReference>
<dbReference type="AlphaFoldDB" id="R4XH65"/>
<dbReference type="InterPro" id="IPR016040">
    <property type="entry name" value="NAD(P)-bd_dom"/>
</dbReference>
<keyword evidence="6" id="KW-1185">Reference proteome</keyword>
<evidence type="ECO:0000256" key="1">
    <source>
        <dbReference type="ARBA" id="ARBA00004450"/>
    </source>
</evidence>
<dbReference type="OrthoDB" id="430436at2759"/>
<dbReference type="Proteomes" id="UP000013776">
    <property type="component" value="Unassembled WGS sequence"/>
</dbReference>
<proteinExistence type="inferred from homology"/>
<dbReference type="InterPro" id="IPR036291">
    <property type="entry name" value="NAD(P)-bd_dom_sf"/>
</dbReference>
<organism evidence="5 6">
    <name type="scientific">Taphrina deformans (strain PYCC 5710 / ATCC 11124 / CBS 356.35 / IMI 108563 / JCM 9778 / NBRC 8474)</name>
    <name type="common">Peach leaf curl fungus</name>
    <name type="synonym">Lalaria deformans</name>
    <dbReference type="NCBI Taxonomy" id="1097556"/>
    <lineage>
        <taxon>Eukaryota</taxon>
        <taxon>Fungi</taxon>
        <taxon>Dikarya</taxon>
        <taxon>Ascomycota</taxon>
        <taxon>Taphrinomycotina</taxon>
        <taxon>Taphrinomycetes</taxon>
        <taxon>Taphrinales</taxon>
        <taxon>Taphrinaceae</taxon>
        <taxon>Taphrina</taxon>
    </lineage>
</organism>
<gene>
    <name evidence="5" type="ORF">TAPDE_005613</name>
</gene>